<evidence type="ECO:0000313" key="2">
    <source>
        <dbReference type="EMBL" id="CAI9120234.1"/>
    </source>
</evidence>
<accession>A0AA35Y3I8</accession>
<feature type="compositionally biased region" description="Polar residues" evidence="1">
    <location>
        <begin position="147"/>
        <end position="163"/>
    </location>
</feature>
<dbReference type="EMBL" id="CATKSH010000004">
    <property type="protein sequence ID" value="CAI9120234.1"/>
    <property type="molecule type" value="Genomic_DNA"/>
</dbReference>
<feature type="region of interest" description="Disordered" evidence="1">
    <location>
        <begin position="104"/>
        <end position="193"/>
    </location>
</feature>
<organism evidence="2 3">
    <name type="scientific">Brytella acorum</name>
    <dbReference type="NCBI Taxonomy" id="2959299"/>
    <lineage>
        <taxon>Bacteria</taxon>
        <taxon>Pseudomonadati</taxon>
        <taxon>Pseudomonadota</taxon>
        <taxon>Alphaproteobacteria</taxon>
        <taxon>Acetobacterales</taxon>
        <taxon>Acetobacteraceae</taxon>
        <taxon>Brytella</taxon>
    </lineage>
</organism>
<comment type="caution">
    <text evidence="2">The sequence shown here is derived from an EMBL/GenBank/DDBJ whole genome shotgun (WGS) entry which is preliminary data.</text>
</comment>
<name>A0AA35Y3I8_9PROT</name>
<reference evidence="2" key="1">
    <citation type="submission" date="2023-03" db="EMBL/GenBank/DDBJ databases">
        <authorList>
            <person name="Cleenwerck I."/>
        </authorList>
    </citation>
    <scope>NUCLEOTIDE SEQUENCE</scope>
    <source>
        <strain evidence="2">LMG 32879</strain>
    </source>
</reference>
<proteinExistence type="predicted"/>
<dbReference type="PROSITE" id="PS51257">
    <property type="entry name" value="PROKAR_LIPOPROTEIN"/>
    <property type="match status" value="1"/>
</dbReference>
<evidence type="ECO:0008006" key="4">
    <source>
        <dbReference type="Google" id="ProtNLM"/>
    </source>
</evidence>
<dbReference type="Proteomes" id="UP001176960">
    <property type="component" value="Unassembled WGS sequence"/>
</dbReference>
<feature type="compositionally biased region" description="Low complexity" evidence="1">
    <location>
        <begin position="107"/>
        <end position="137"/>
    </location>
</feature>
<dbReference type="AlphaFoldDB" id="A0AA35Y3I8"/>
<gene>
    <name evidence="2" type="ORF">LMG32879_001064</name>
</gene>
<keyword evidence="3" id="KW-1185">Reference proteome</keyword>
<dbReference type="RefSeq" id="WP_289842015.1">
    <property type="nucleotide sequence ID" value="NZ_CATKSH010000004.1"/>
</dbReference>
<sequence>MRAHGPDHRGHKAILAAVLCGLTGCAHKDAVDTTVDWWHGFEGGVIARERPPPPGAHAPYPHVGLTPTTNPEMPSPAARTALTERLQAQRNYGQLMAAQDGVLPGGASAKSAPATKSANPSAPSAAASHDTTPTASPKQPPDHDASGNGSSMNVSAPSTQPSTREIGMPAVTEFAPPPIRPGELPQIGTRPPPAPRFPGFDIPEDALLPDRPGPAFDLSEPHGTLIRFAQSSDQLMPGQDGTISDALKNRTRHGAVYVTGFGDAASLTPDDQAASLRLALLRARVLAQTIILRGVPADSIHIAARAYGHGARLSLTP</sequence>
<protein>
    <recommendedName>
        <fullName evidence="4">OmpA-like domain-containing protein</fullName>
    </recommendedName>
</protein>
<evidence type="ECO:0000256" key="1">
    <source>
        <dbReference type="SAM" id="MobiDB-lite"/>
    </source>
</evidence>
<feature type="region of interest" description="Disordered" evidence="1">
    <location>
        <begin position="49"/>
        <end position="76"/>
    </location>
</feature>
<evidence type="ECO:0000313" key="3">
    <source>
        <dbReference type="Proteomes" id="UP001176960"/>
    </source>
</evidence>